<accession>A0ABZ1WBP4</accession>
<name>A0ABZ1WBP4_9ACTN</name>
<keyword evidence="4 7" id="KW-1133">Transmembrane helix</keyword>
<feature type="transmembrane region" description="Helical" evidence="7">
    <location>
        <begin position="374"/>
        <end position="396"/>
    </location>
</feature>
<feature type="region of interest" description="Disordered" evidence="6">
    <location>
        <begin position="1"/>
        <end position="21"/>
    </location>
</feature>
<dbReference type="PROSITE" id="PS50850">
    <property type="entry name" value="MFS"/>
    <property type="match status" value="1"/>
</dbReference>
<feature type="domain" description="Major facilitator superfamily (MFS) profile" evidence="8">
    <location>
        <begin position="50"/>
        <end position="462"/>
    </location>
</feature>
<evidence type="ECO:0000256" key="1">
    <source>
        <dbReference type="ARBA" id="ARBA00004651"/>
    </source>
</evidence>
<reference evidence="9 10" key="1">
    <citation type="submission" date="2022-10" db="EMBL/GenBank/DDBJ databases">
        <title>The complete genomes of actinobacterial strains from the NBC collection.</title>
        <authorList>
            <person name="Joergensen T.S."/>
            <person name="Alvarez Arevalo M."/>
            <person name="Sterndorff E.B."/>
            <person name="Faurdal D."/>
            <person name="Vuksanovic O."/>
            <person name="Mourched A.-S."/>
            <person name="Charusanti P."/>
            <person name="Shaw S."/>
            <person name="Blin K."/>
            <person name="Weber T."/>
        </authorList>
    </citation>
    <scope>NUCLEOTIDE SEQUENCE [LARGE SCALE GENOMIC DNA]</scope>
    <source>
        <strain evidence="9 10">NBC_01247</strain>
    </source>
</reference>
<organism evidence="9 10">
    <name type="scientific">Kitasatospora herbaricolor</name>
    <dbReference type="NCBI Taxonomy" id="68217"/>
    <lineage>
        <taxon>Bacteria</taxon>
        <taxon>Bacillati</taxon>
        <taxon>Actinomycetota</taxon>
        <taxon>Actinomycetes</taxon>
        <taxon>Kitasatosporales</taxon>
        <taxon>Streptomycetaceae</taxon>
        <taxon>Kitasatospora</taxon>
    </lineage>
</organism>
<dbReference type="InterPro" id="IPR020846">
    <property type="entry name" value="MFS_dom"/>
</dbReference>
<feature type="transmembrane region" description="Helical" evidence="7">
    <location>
        <begin position="210"/>
        <end position="229"/>
    </location>
</feature>
<evidence type="ECO:0000256" key="3">
    <source>
        <dbReference type="ARBA" id="ARBA00022692"/>
    </source>
</evidence>
<keyword evidence="3 7" id="KW-0812">Transmembrane</keyword>
<dbReference type="SUPFAM" id="SSF103473">
    <property type="entry name" value="MFS general substrate transporter"/>
    <property type="match status" value="1"/>
</dbReference>
<dbReference type="PANTHER" id="PTHR23513">
    <property type="entry name" value="INTEGRAL MEMBRANE EFFLUX PROTEIN-RELATED"/>
    <property type="match status" value="1"/>
</dbReference>
<dbReference type="InterPro" id="IPR011701">
    <property type="entry name" value="MFS"/>
</dbReference>
<dbReference type="InterPro" id="IPR036259">
    <property type="entry name" value="MFS_trans_sf"/>
</dbReference>
<sequence>MTMTEDAPPAVQDAVGQHPAVQGAVGRNTAGRESAGRESARPVPLRRNLRFQLLWGGSAAGTLGLHVSDTAYPLLLLAMTGSSTLAGAFGALQIGASVLCGVHGGSVADRYDRRRVLIAADSVRLLAALSVPLAMALDAFSVVHALLVAVVIGATIAYSGPVRLLAVRSVVAPEQLRQALAQDEARMSGAGLAGPPLAGLLLGAGRAVPFLGAALASLLSLTAACLVRFPRRAEPAASKAPSGTAVSGTAATGTVTGEELTGEAAAKEGSGALAGFRHLLADRTLRATLAVVFGINLVGSAVVLPVIVLLRERGVPSGGIGLALAGEAVGAMAGALLVSRLHRLAGPGALLLAVAWFVVPLFLAPLLPGGAVTVFAALFLMGLGVPALRVMIDILVFQQVAEELRGRVIAATMTLFTVGMPAGMFGSGVLLDHVAPGTALTVLALLLALGLLPATFDRTLRRAVWPA</sequence>
<feature type="transmembrane region" description="Helical" evidence="7">
    <location>
        <begin position="320"/>
        <end position="338"/>
    </location>
</feature>
<evidence type="ECO:0000313" key="10">
    <source>
        <dbReference type="Proteomes" id="UP001432014"/>
    </source>
</evidence>
<proteinExistence type="predicted"/>
<evidence type="ECO:0000256" key="2">
    <source>
        <dbReference type="ARBA" id="ARBA00022475"/>
    </source>
</evidence>
<evidence type="ECO:0000256" key="4">
    <source>
        <dbReference type="ARBA" id="ARBA00022989"/>
    </source>
</evidence>
<feature type="transmembrane region" description="Helical" evidence="7">
    <location>
        <begin position="408"/>
        <end position="431"/>
    </location>
</feature>
<feature type="transmembrane region" description="Helical" evidence="7">
    <location>
        <begin position="74"/>
        <end position="104"/>
    </location>
</feature>
<dbReference type="PANTHER" id="PTHR23513:SF11">
    <property type="entry name" value="STAPHYLOFERRIN A TRANSPORTER"/>
    <property type="match status" value="1"/>
</dbReference>
<evidence type="ECO:0000256" key="7">
    <source>
        <dbReference type="SAM" id="Phobius"/>
    </source>
</evidence>
<dbReference type="Gene3D" id="1.20.1250.20">
    <property type="entry name" value="MFS general substrate transporter like domains"/>
    <property type="match status" value="1"/>
</dbReference>
<dbReference type="Proteomes" id="UP001432014">
    <property type="component" value="Chromosome"/>
</dbReference>
<comment type="subcellular location">
    <subcellularLocation>
        <location evidence="1">Cell membrane</location>
        <topology evidence="1">Multi-pass membrane protein</topology>
    </subcellularLocation>
</comment>
<evidence type="ECO:0000313" key="9">
    <source>
        <dbReference type="EMBL" id="WUS58282.1"/>
    </source>
</evidence>
<feature type="transmembrane region" description="Helical" evidence="7">
    <location>
        <begin position="143"/>
        <end position="166"/>
    </location>
</feature>
<protein>
    <submittedName>
        <fullName evidence="9">MFS transporter</fullName>
    </submittedName>
</protein>
<gene>
    <name evidence="9" type="ORF">OG469_23860</name>
</gene>
<feature type="transmembrane region" description="Helical" evidence="7">
    <location>
        <begin position="437"/>
        <end position="456"/>
    </location>
</feature>
<dbReference type="EMBL" id="CP108482">
    <property type="protein sequence ID" value="WUS58282.1"/>
    <property type="molecule type" value="Genomic_DNA"/>
</dbReference>
<evidence type="ECO:0000259" key="8">
    <source>
        <dbReference type="PROSITE" id="PS50850"/>
    </source>
</evidence>
<keyword evidence="2" id="KW-1003">Cell membrane</keyword>
<feature type="transmembrane region" description="Helical" evidence="7">
    <location>
        <begin position="51"/>
        <end position="68"/>
    </location>
</feature>
<evidence type="ECO:0000256" key="6">
    <source>
        <dbReference type="SAM" id="MobiDB-lite"/>
    </source>
</evidence>
<keyword evidence="10" id="KW-1185">Reference proteome</keyword>
<evidence type="ECO:0000256" key="5">
    <source>
        <dbReference type="ARBA" id="ARBA00023136"/>
    </source>
</evidence>
<dbReference type="CDD" id="cd06173">
    <property type="entry name" value="MFS_MefA_like"/>
    <property type="match status" value="1"/>
</dbReference>
<feature type="transmembrane region" description="Helical" evidence="7">
    <location>
        <begin position="350"/>
        <end position="368"/>
    </location>
</feature>
<dbReference type="Pfam" id="PF07690">
    <property type="entry name" value="MFS_1"/>
    <property type="match status" value="1"/>
</dbReference>
<keyword evidence="5 7" id="KW-0472">Membrane</keyword>
<feature type="transmembrane region" description="Helical" evidence="7">
    <location>
        <begin position="287"/>
        <end position="308"/>
    </location>
</feature>
<dbReference type="RefSeq" id="WP_329495597.1">
    <property type="nucleotide sequence ID" value="NZ_CP108460.1"/>
</dbReference>